<evidence type="ECO:0000256" key="1">
    <source>
        <dbReference type="SAM" id="SignalP"/>
    </source>
</evidence>
<feature type="signal peptide" evidence="1">
    <location>
        <begin position="1"/>
        <end position="19"/>
    </location>
</feature>
<evidence type="ECO:0000313" key="3">
    <source>
        <dbReference type="Proteomes" id="UP000184452"/>
    </source>
</evidence>
<evidence type="ECO:0000313" key="2">
    <source>
        <dbReference type="EMBL" id="SHK97139.1"/>
    </source>
</evidence>
<sequence>MTRPLLTLAALAAPVLALAACAAPTAPQSGHSTPSGAPGTVALTVEISTDHGGLAPHGDGDTCTWHAPEYTVRDGAGTVVDVGELPDTEGRVRDDLCVLTVSLPAPPADVYDVEIAATVPGDRTEYTGGDMISRTDAEAGHALQVYVDGPPSRY</sequence>
<gene>
    <name evidence="2" type="ORF">SAMN05421803_1512</name>
</gene>
<reference evidence="2 3" key="1">
    <citation type="submission" date="2016-11" db="EMBL/GenBank/DDBJ databases">
        <authorList>
            <person name="Jaros S."/>
            <person name="Januszkiewicz K."/>
            <person name="Wedrychowicz H."/>
        </authorList>
    </citation>
    <scope>NUCLEOTIDE SEQUENCE [LARGE SCALE GENOMIC DNA]</scope>
    <source>
        <strain evidence="2 3">CGMCC 4.5723</strain>
    </source>
</reference>
<dbReference type="Proteomes" id="UP000184452">
    <property type="component" value="Unassembled WGS sequence"/>
</dbReference>
<keyword evidence="3" id="KW-1185">Reference proteome</keyword>
<dbReference type="STRING" id="758803.SAMN05421803_1512"/>
<dbReference type="PROSITE" id="PS51257">
    <property type="entry name" value="PROKAR_LIPOPROTEIN"/>
    <property type="match status" value="1"/>
</dbReference>
<keyword evidence="1" id="KW-0732">Signal</keyword>
<dbReference type="EMBL" id="FQZK01000051">
    <property type="protein sequence ID" value="SHK97139.1"/>
    <property type="molecule type" value="Genomic_DNA"/>
</dbReference>
<organism evidence="2 3">
    <name type="scientific">Nocardiopsis flavescens</name>
    <dbReference type="NCBI Taxonomy" id="758803"/>
    <lineage>
        <taxon>Bacteria</taxon>
        <taxon>Bacillati</taxon>
        <taxon>Actinomycetota</taxon>
        <taxon>Actinomycetes</taxon>
        <taxon>Streptosporangiales</taxon>
        <taxon>Nocardiopsidaceae</taxon>
        <taxon>Nocardiopsis</taxon>
    </lineage>
</organism>
<feature type="chain" id="PRO_5039670110" description="Lipoprotein" evidence="1">
    <location>
        <begin position="20"/>
        <end position="154"/>
    </location>
</feature>
<dbReference type="AlphaFoldDB" id="A0A1M6WU70"/>
<protein>
    <recommendedName>
        <fullName evidence="4">Lipoprotein</fullName>
    </recommendedName>
</protein>
<accession>A0A1M6WU70</accession>
<proteinExistence type="predicted"/>
<name>A0A1M6WU70_9ACTN</name>
<dbReference type="RefSeq" id="WP_073384431.1">
    <property type="nucleotide sequence ID" value="NZ_FQZK01000051.1"/>
</dbReference>
<evidence type="ECO:0008006" key="4">
    <source>
        <dbReference type="Google" id="ProtNLM"/>
    </source>
</evidence>